<sequence length="530" mass="60315">MLLWRPLASTQLSPVAPRSWFFPAATPRVNATTGGLNQAARVSPLTLAAWNVRSLLDNPRSNRPERRMALVARELARYKVDIAALSETRFSEQGQLEEVGAGYTFFWSGRSKAERRDAGVAFDIHNDIVGRLPCLPQGINDRLMSLRLPLRGDQFTNIISAYAPPMTSSDAAKDKFYEDLHALLATVSKGDKLIVLGDFNARVGTDHAAWQGVLGPHGLGSCNDNGLLLLRTCAEHRLLLTNTFFRLPTREKATWMHPRSRRWHLLDYVLVRRRDRQDVLVTKAIRDADDQFTNIISAYAPPMTSSDAAKDKFYEDLHALLATVSKGDKLIVLGDFNARVGTDHAAWQEVLGPHGLGSCNDKGLLLLRTCAEHRLLLTNTFFRLPTREKATWMHPRSRRWHLLDYVLVRRRDRQDVLVTKAIRDADGWTDHRLVISQMRHRLQSRRRLQGKRPPCKLNTPLLNLPAKCFDFSNQITEKLENLHAPEDNATVETRWCQLRKVIQSTALDVLGRARRRHQEWFDENDADISN</sequence>
<dbReference type="Pfam" id="PF03372">
    <property type="entry name" value="Exo_endo_phos"/>
    <property type="match status" value="1"/>
</dbReference>
<dbReference type="WBParaSite" id="SSLN_0000820701-mRNA-1">
    <property type="protein sequence ID" value="SSLN_0000820701-mRNA-1"/>
    <property type="gene ID" value="SSLN_0000820701"/>
</dbReference>
<evidence type="ECO:0000313" key="3">
    <source>
        <dbReference type="Proteomes" id="UP000275846"/>
    </source>
</evidence>
<feature type="domain" description="Endonuclease/exonuclease/phosphatase" evidence="1">
    <location>
        <begin position="49"/>
        <end position="273"/>
    </location>
</feature>
<name>A0A183SUK8_SCHSO</name>
<dbReference type="Proteomes" id="UP000275846">
    <property type="component" value="Unassembled WGS sequence"/>
</dbReference>
<keyword evidence="3" id="KW-1185">Reference proteome</keyword>
<dbReference type="SUPFAM" id="SSF56219">
    <property type="entry name" value="DNase I-like"/>
    <property type="match status" value="2"/>
</dbReference>
<reference evidence="2 3" key="2">
    <citation type="submission" date="2018-11" db="EMBL/GenBank/DDBJ databases">
        <authorList>
            <consortium name="Pathogen Informatics"/>
        </authorList>
    </citation>
    <scope>NUCLEOTIDE SEQUENCE [LARGE SCALE GENOMIC DNA]</scope>
    <source>
        <strain evidence="2 3">NST_G2</strain>
    </source>
</reference>
<protein>
    <submittedName>
        <fullName evidence="4">Endo/exonuclease/phosphatase domain-containing protein</fullName>
    </submittedName>
</protein>
<dbReference type="PANTHER" id="PTHR23227">
    <property type="entry name" value="BUCENTAUR RELATED"/>
    <property type="match status" value="1"/>
</dbReference>
<dbReference type="CDD" id="cd09076">
    <property type="entry name" value="L1-EN"/>
    <property type="match status" value="1"/>
</dbReference>
<dbReference type="GO" id="GO:0003824">
    <property type="term" value="F:catalytic activity"/>
    <property type="evidence" value="ECO:0007669"/>
    <property type="project" value="InterPro"/>
</dbReference>
<evidence type="ECO:0000313" key="2">
    <source>
        <dbReference type="EMBL" id="VDL94291.1"/>
    </source>
</evidence>
<dbReference type="EMBL" id="UYSU01034370">
    <property type="protein sequence ID" value="VDL94291.1"/>
    <property type="molecule type" value="Genomic_DNA"/>
</dbReference>
<dbReference type="InterPro" id="IPR027124">
    <property type="entry name" value="Swc5/CFDP1/2"/>
</dbReference>
<dbReference type="PANTHER" id="PTHR23227:SF84">
    <property type="entry name" value="ENDONUCLEASE_EXONUCLEASE_PHOSPHATASE DOMAIN-CONTAINING PROTEIN"/>
    <property type="match status" value="1"/>
</dbReference>
<accession>A0A183SUK8</accession>
<evidence type="ECO:0000313" key="4">
    <source>
        <dbReference type="WBParaSite" id="SSLN_0000820701-mRNA-1"/>
    </source>
</evidence>
<reference evidence="4" key="1">
    <citation type="submission" date="2016-06" db="UniProtKB">
        <authorList>
            <consortium name="WormBaseParasite"/>
        </authorList>
    </citation>
    <scope>IDENTIFICATION</scope>
</reference>
<evidence type="ECO:0000259" key="1">
    <source>
        <dbReference type="Pfam" id="PF03372"/>
    </source>
</evidence>
<proteinExistence type="predicted"/>
<dbReference type="OrthoDB" id="6156371at2759"/>
<dbReference type="Gene3D" id="3.60.10.10">
    <property type="entry name" value="Endonuclease/exonuclease/phosphatase"/>
    <property type="match status" value="2"/>
</dbReference>
<dbReference type="InterPro" id="IPR005135">
    <property type="entry name" value="Endo/exonuclease/phosphatase"/>
</dbReference>
<dbReference type="InterPro" id="IPR036691">
    <property type="entry name" value="Endo/exonu/phosph_ase_sf"/>
</dbReference>
<dbReference type="AlphaFoldDB" id="A0A183SUK8"/>
<gene>
    <name evidence="2" type="ORF">SSLN_LOCUS7906</name>
</gene>
<organism evidence="4">
    <name type="scientific">Schistocephalus solidus</name>
    <name type="common">Tapeworm</name>
    <dbReference type="NCBI Taxonomy" id="70667"/>
    <lineage>
        <taxon>Eukaryota</taxon>
        <taxon>Metazoa</taxon>
        <taxon>Spiralia</taxon>
        <taxon>Lophotrochozoa</taxon>
        <taxon>Platyhelminthes</taxon>
        <taxon>Cestoda</taxon>
        <taxon>Eucestoda</taxon>
        <taxon>Diphyllobothriidea</taxon>
        <taxon>Diphyllobothriidae</taxon>
        <taxon>Schistocephalus</taxon>
    </lineage>
</organism>